<keyword evidence="1" id="KW-0732">Signal</keyword>
<evidence type="ECO:0000256" key="1">
    <source>
        <dbReference type="SAM" id="SignalP"/>
    </source>
</evidence>
<sequence>MVFIFIFYLIVLEYNAPQDFNPHYTPFNIMPHNAPLLTGLPHGAKRPRVGALFVSSTTHGLSALPHDT</sequence>
<name>A0A9K3EHK3_HELAN</name>
<feature type="signal peptide" evidence="1">
    <location>
        <begin position="1"/>
        <end position="17"/>
    </location>
</feature>
<comment type="caution">
    <text evidence="2">The sequence shown here is derived from an EMBL/GenBank/DDBJ whole genome shotgun (WGS) entry which is preliminary data.</text>
</comment>
<evidence type="ECO:0000313" key="2">
    <source>
        <dbReference type="EMBL" id="KAF5773806.1"/>
    </source>
</evidence>
<protein>
    <submittedName>
        <fullName evidence="2">Uncharacterized protein</fullName>
    </submittedName>
</protein>
<dbReference type="Gramene" id="mRNA:HanXRQr2_Chr13g0592791">
    <property type="protein sequence ID" value="CDS:HanXRQr2_Chr13g0592791.1"/>
    <property type="gene ID" value="HanXRQr2_Chr13g0592791"/>
</dbReference>
<accession>A0A9K3EHK3</accession>
<dbReference type="EMBL" id="MNCJ02000328">
    <property type="protein sequence ID" value="KAF5773806.1"/>
    <property type="molecule type" value="Genomic_DNA"/>
</dbReference>
<dbReference type="Proteomes" id="UP000215914">
    <property type="component" value="Unassembled WGS sequence"/>
</dbReference>
<keyword evidence="3" id="KW-1185">Reference proteome</keyword>
<feature type="chain" id="PRO_5039903964" evidence="1">
    <location>
        <begin position="18"/>
        <end position="68"/>
    </location>
</feature>
<gene>
    <name evidence="2" type="ORF">HanXRQr2_Chr13g0592791</name>
</gene>
<organism evidence="2 3">
    <name type="scientific">Helianthus annuus</name>
    <name type="common">Common sunflower</name>
    <dbReference type="NCBI Taxonomy" id="4232"/>
    <lineage>
        <taxon>Eukaryota</taxon>
        <taxon>Viridiplantae</taxon>
        <taxon>Streptophyta</taxon>
        <taxon>Embryophyta</taxon>
        <taxon>Tracheophyta</taxon>
        <taxon>Spermatophyta</taxon>
        <taxon>Magnoliopsida</taxon>
        <taxon>eudicotyledons</taxon>
        <taxon>Gunneridae</taxon>
        <taxon>Pentapetalae</taxon>
        <taxon>asterids</taxon>
        <taxon>campanulids</taxon>
        <taxon>Asterales</taxon>
        <taxon>Asteraceae</taxon>
        <taxon>Asteroideae</taxon>
        <taxon>Heliantheae alliance</taxon>
        <taxon>Heliantheae</taxon>
        <taxon>Helianthus</taxon>
    </lineage>
</organism>
<reference evidence="2" key="2">
    <citation type="submission" date="2020-06" db="EMBL/GenBank/DDBJ databases">
        <title>Helianthus annuus Genome sequencing and assembly Release 2.</title>
        <authorList>
            <person name="Gouzy J."/>
            <person name="Langlade N."/>
            <person name="Munos S."/>
        </authorList>
    </citation>
    <scope>NUCLEOTIDE SEQUENCE</scope>
    <source>
        <tissue evidence="2">Leaves</tissue>
    </source>
</reference>
<evidence type="ECO:0000313" key="3">
    <source>
        <dbReference type="Proteomes" id="UP000215914"/>
    </source>
</evidence>
<reference evidence="2" key="1">
    <citation type="journal article" date="2017" name="Nature">
        <title>The sunflower genome provides insights into oil metabolism, flowering and Asterid evolution.</title>
        <authorList>
            <person name="Badouin H."/>
            <person name="Gouzy J."/>
            <person name="Grassa C.J."/>
            <person name="Murat F."/>
            <person name="Staton S.E."/>
            <person name="Cottret L."/>
            <person name="Lelandais-Briere C."/>
            <person name="Owens G.L."/>
            <person name="Carrere S."/>
            <person name="Mayjonade B."/>
            <person name="Legrand L."/>
            <person name="Gill N."/>
            <person name="Kane N.C."/>
            <person name="Bowers J.E."/>
            <person name="Hubner S."/>
            <person name="Bellec A."/>
            <person name="Berard A."/>
            <person name="Berges H."/>
            <person name="Blanchet N."/>
            <person name="Boniface M.C."/>
            <person name="Brunel D."/>
            <person name="Catrice O."/>
            <person name="Chaidir N."/>
            <person name="Claudel C."/>
            <person name="Donnadieu C."/>
            <person name="Faraut T."/>
            <person name="Fievet G."/>
            <person name="Helmstetter N."/>
            <person name="King M."/>
            <person name="Knapp S.J."/>
            <person name="Lai Z."/>
            <person name="Le Paslier M.C."/>
            <person name="Lippi Y."/>
            <person name="Lorenzon L."/>
            <person name="Mandel J.R."/>
            <person name="Marage G."/>
            <person name="Marchand G."/>
            <person name="Marquand E."/>
            <person name="Bret-Mestries E."/>
            <person name="Morien E."/>
            <person name="Nambeesan S."/>
            <person name="Nguyen T."/>
            <person name="Pegot-Espagnet P."/>
            <person name="Pouilly N."/>
            <person name="Raftis F."/>
            <person name="Sallet E."/>
            <person name="Schiex T."/>
            <person name="Thomas J."/>
            <person name="Vandecasteele C."/>
            <person name="Vares D."/>
            <person name="Vear F."/>
            <person name="Vautrin S."/>
            <person name="Crespi M."/>
            <person name="Mangin B."/>
            <person name="Burke J.M."/>
            <person name="Salse J."/>
            <person name="Munos S."/>
            <person name="Vincourt P."/>
            <person name="Rieseberg L.H."/>
            <person name="Langlade N.B."/>
        </authorList>
    </citation>
    <scope>NUCLEOTIDE SEQUENCE</scope>
    <source>
        <tissue evidence="2">Leaves</tissue>
    </source>
</reference>
<dbReference type="AlphaFoldDB" id="A0A9K3EHK3"/>
<proteinExistence type="predicted"/>